<dbReference type="GO" id="GO:0046872">
    <property type="term" value="F:metal ion binding"/>
    <property type="evidence" value="ECO:0007669"/>
    <property type="project" value="UniProtKB-KW"/>
</dbReference>
<dbReference type="InterPro" id="IPR038257">
    <property type="entry name" value="CRISPR-assoc_Cas3_HD_sf"/>
</dbReference>
<comment type="caution">
    <text evidence="5">The sequence shown here is derived from an EMBL/GenBank/DDBJ whole genome shotgun (WGS) entry which is preliminary data.</text>
</comment>
<dbReference type="GO" id="GO:0016787">
    <property type="term" value="F:hydrolase activity"/>
    <property type="evidence" value="ECO:0007669"/>
    <property type="project" value="UniProtKB-KW"/>
</dbReference>
<dbReference type="RefSeq" id="WP_151913135.1">
    <property type="nucleotide sequence ID" value="NZ_JBBNJS010000003.1"/>
</dbReference>
<gene>
    <name evidence="5" type="ORF">GA542_06510</name>
</gene>
<evidence type="ECO:0000256" key="3">
    <source>
        <dbReference type="ARBA" id="ARBA00023118"/>
    </source>
</evidence>
<reference evidence="5 6" key="1">
    <citation type="journal article" date="2019" name="Nat. Med.">
        <title>A library of human gut bacterial isolates paired with longitudinal multiomics data enables mechanistic microbiome research.</title>
        <authorList>
            <person name="Poyet M."/>
            <person name="Groussin M."/>
            <person name="Gibbons S.M."/>
            <person name="Avila-Pacheco J."/>
            <person name="Jiang X."/>
            <person name="Kearney S.M."/>
            <person name="Perrotta A.R."/>
            <person name="Berdy B."/>
            <person name="Zhao S."/>
            <person name="Lieberman T.D."/>
            <person name="Swanson P.K."/>
            <person name="Smith M."/>
            <person name="Roesemann S."/>
            <person name="Alexander J.E."/>
            <person name="Rich S.A."/>
            <person name="Livny J."/>
            <person name="Vlamakis H."/>
            <person name="Clish C."/>
            <person name="Bullock K."/>
            <person name="Deik A."/>
            <person name="Scott J."/>
            <person name="Pierce K.A."/>
            <person name="Xavier R.J."/>
            <person name="Alm E.J."/>
        </authorList>
    </citation>
    <scope>NUCLEOTIDE SEQUENCE [LARGE SCALE GENOMIC DNA]</scope>
    <source>
        <strain evidence="5 6">BIOML-A26</strain>
    </source>
</reference>
<dbReference type="Gene3D" id="1.10.3210.30">
    <property type="match status" value="1"/>
</dbReference>
<keyword evidence="2" id="KW-0378">Hydrolase</keyword>
<name>A0A6I0VC58_BIFAD</name>
<protein>
    <recommendedName>
        <fullName evidence="4">HD Cas3-type domain-containing protein</fullName>
    </recommendedName>
</protein>
<organism evidence="5 6">
    <name type="scientific">Bifidobacterium adolescentis</name>
    <dbReference type="NCBI Taxonomy" id="1680"/>
    <lineage>
        <taxon>Bacteria</taxon>
        <taxon>Bacillati</taxon>
        <taxon>Actinomycetota</taxon>
        <taxon>Actinomycetes</taxon>
        <taxon>Bifidobacteriales</taxon>
        <taxon>Bifidobacteriaceae</taxon>
        <taxon>Bifidobacterium</taxon>
    </lineage>
</organism>
<dbReference type="Proteomes" id="UP000470926">
    <property type="component" value="Unassembled WGS sequence"/>
</dbReference>
<proteinExistence type="predicted"/>
<dbReference type="AlphaFoldDB" id="A0A6I0VC58"/>
<dbReference type="InterPro" id="IPR006483">
    <property type="entry name" value="CRISPR-assoc_Cas3_HD"/>
</dbReference>
<dbReference type="EMBL" id="WDFR01000002">
    <property type="protein sequence ID" value="KAB6030474.1"/>
    <property type="molecule type" value="Genomic_DNA"/>
</dbReference>
<dbReference type="GO" id="GO:0051607">
    <property type="term" value="P:defense response to virus"/>
    <property type="evidence" value="ECO:0007669"/>
    <property type="project" value="UniProtKB-KW"/>
</dbReference>
<evidence type="ECO:0000256" key="2">
    <source>
        <dbReference type="ARBA" id="ARBA00022801"/>
    </source>
</evidence>
<evidence type="ECO:0000313" key="6">
    <source>
        <dbReference type="Proteomes" id="UP000470926"/>
    </source>
</evidence>
<sequence>MRDTDHPTYPIAGEIILEGYLLRVRGWGRKAARQYACVVGGHHGTPPDKSKIDEEKNRKTNVGLDSEAWISVQDKLIDFVADMS</sequence>
<dbReference type="Pfam" id="PF18019">
    <property type="entry name" value="Cas3_HD"/>
    <property type="match status" value="1"/>
</dbReference>
<evidence type="ECO:0000259" key="4">
    <source>
        <dbReference type="Pfam" id="PF18019"/>
    </source>
</evidence>
<evidence type="ECO:0000313" key="5">
    <source>
        <dbReference type="EMBL" id="KAB6030474.1"/>
    </source>
</evidence>
<keyword evidence="1" id="KW-0479">Metal-binding</keyword>
<evidence type="ECO:0000256" key="1">
    <source>
        <dbReference type="ARBA" id="ARBA00022723"/>
    </source>
</evidence>
<feature type="domain" description="HD Cas3-type" evidence="4">
    <location>
        <begin position="12"/>
        <end position="82"/>
    </location>
</feature>
<keyword evidence="3" id="KW-0051">Antiviral defense</keyword>
<accession>A0A6I0VC58</accession>